<dbReference type="RefSeq" id="XP_066934698.1">
    <property type="nucleotide sequence ID" value="XM_067078597.1"/>
</dbReference>
<dbReference type="OrthoDB" id="289228at2759"/>
<dbReference type="Pfam" id="PF07534">
    <property type="entry name" value="TLD"/>
    <property type="match status" value="1"/>
</dbReference>
<dbReference type="GeneID" id="136822357"/>
<name>A0A7M5V0C0_9CNID</name>
<evidence type="ECO:0000259" key="1">
    <source>
        <dbReference type="PROSITE" id="PS51886"/>
    </source>
</evidence>
<feature type="domain" description="TLDc" evidence="1">
    <location>
        <begin position="234"/>
        <end position="391"/>
    </location>
</feature>
<keyword evidence="3" id="KW-1185">Reference proteome</keyword>
<dbReference type="PROSITE" id="PS51886">
    <property type="entry name" value="TLDC"/>
    <property type="match status" value="1"/>
</dbReference>
<dbReference type="Proteomes" id="UP000594262">
    <property type="component" value="Unplaced"/>
</dbReference>
<accession>A0A7M5V0C0</accession>
<dbReference type="EnsemblMetazoa" id="CLYHEMT007360.1">
    <property type="protein sequence ID" value="CLYHEMP007360.1"/>
    <property type="gene ID" value="CLYHEMG007360"/>
</dbReference>
<sequence length="444" mass="50676">MGNSQSSSAKTKILSPYQEKIIEIYQSICDVGILSKAKFQDHFKGPSDTVTKNLFDRFFIDLLNSDSTTSNLFVERVQFILDSVQSTEDEHYSFCMDILSDGNQPINKEELERIINECREFGMMNLEDDENETKVEEQVSNDDSLSKAILETCEKIPGDDLREKFIKWCKLNFNKMFLGFQTWIVYKFTNVITITRSGTEILPVPFECKSEKSKVQLNGTLLWFLCSLIPSCFTRMENKYKLSEDSELDDQAEENAKYTWNLLYDSNQHGLSLNRFKHKVMSYKSPTVSIITFSGGVQVVLTLDQPWNDSPTKFGGPYCMLIEISPHVKIIEANASMVYLKELGRAVPTGLLIGSDSRAKISIDKDLSTAQINYKHLIDESVDRMEVWGCGGVVAIKSQAEQKKWESREIEKRKKVKLPGQWDQDKTILEMGGVTVNHSQRGDM</sequence>
<reference evidence="2" key="1">
    <citation type="submission" date="2021-01" db="UniProtKB">
        <authorList>
            <consortium name="EnsemblMetazoa"/>
        </authorList>
    </citation>
    <scope>IDENTIFICATION</scope>
</reference>
<evidence type="ECO:0000313" key="3">
    <source>
        <dbReference type="Proteomes" id="UP000594262"/>
    </source>
</evidence>
<dbReference type="SMART" id="SM00584">
    <property type="entry name" value="TLDc"/>
    <property type="match status" value="1"/>
</dbReference>
<evidence type="ECO:0000313" key="2">
    <source>
        <dbReference type="EnsemblMetazoa" id="CLYHEMP007360.1"/>
    </source>
</evidence>
<organism evidence="2 3">
    <name type="scientific">Clytia hemisphaerica</name>
    <dbReference type="NCBI Taxonomy" id="252671"/>
    <lineage>
        <taxon>Eukaryota</taxon>
        <taxon>Metazoa</taxon>
        <taxon>Cnidaria</taxon>
        <taxon>Hydrozoa</taxon>
        <taxon>Hydroidolina</taxon>
        <taxon>Leptothecata</taxon>
        <taxon>Obeliida</taxon>
        <taxon>Clytiidae</taxon>
        <taxon>Clytia</taxon>
    </lineage>
</organism>
<dbReference type="InterPro" id="IPR006571">
    <property type="entry name" value="TLDc_dom"/>
</dbReference>
<protein>
    <recommendedName>
        <fullName evidence="1">TLDc domain-containing protein</fullName>
    </recommendedName>
</protein>
<dbReference type="AlphaFoldDB" id="A0A7M5V0C0"/>
<dbReference type="PANTHER" id="PTHR23354">
    <property type="entry name" value="NUCLEOLAR PROTEIN 7/ESTROGEN RECEPTOR COACTIVATOR-RELATED"/>
    <property type="match status" value="1"/>
</dbReference>
<proteinExistence type="predicted"/>
<dbReference type="PANTHER" id="PTHR23354:SF108">
    <property type="entry name" value="RE10231P"/>
    <property type="match status" value="1"/>
</dbReference>